<name>A0A4R5CLS9_9FLAO</name>
<sequence length="127" mass="14761">MNSAKKLGIWMDHSFAYLLDYSKNPLETKTIESKFTFDKKMEALTKSESLMHNKRQQLQSSYYKELGAIIKDYNHVLLFGPTNAKVELFANLREDLHFANIKIKIKEADQMTENQKAAFVNSYFLTA</sequence>
<dbReference type="RefSeq" id="WP_132002090.1">
    <property type="nucleotide sequence ID" value="NZ_SMFK01000002.1"/>
</dbReference>
<dbReference type="AlphaFoldDB" id="A0A4R5CLS9"/>
<keyword evidence="2" id="KW-1185">Reference proteome</keyword>
<organism evidence="1 2">
    <name type="scientific">Flavobacterium cellulosilyticum</name>
    <dbReference type="NCBI Taxonomy" id="2541731"/>
    <lineage>
        <taxon>Bacteria</taxon>
        <taxon>Pseudomonadati</taxon>
        <taxon>Bacteroidota</taxon>
        <taxon>Flavobacteriia</taxon>
        <taxon>Flavobacteriales</taxon>
        <taxon>Flavobacteriaceae</taxon>
        <taxon>Flavobacterium</taxon>
    </lineage>
</organism>
<accession>A0A4R5CLS9</accession>
<proteinExistence type="predicted"/>
<evidence type="ECO:0000313" key="2">
    <source>
        <dbReference type="Proteomes" id="UP000295479"/>
    </source>
</evidence>
<protein>
    <submittedName>
        <fullName evidence="1">Uncharacterized protein</fullName>
    </submittedName>
</protein>
<dbReference type="Proteomes" id="UP000295479">
    <property type="component" value="Unassembled WGS sequence"/>
</dbReference>
<evidence type="ECO:0000313" key="1">
    <source>
        <dbReference type="EMBL" id="TDD98442.1"/>
    </source>
</evidence>
<dbReference type="SUPFAM" id="SSF53137">
    <property type="entry name" value="Translational machinery components"/>
    <property type="match status" value="1"/>
</dbReference>
<comment type="caution">
    <text evidence="1">The sequence shown here is derived from an EMBL/GenBank/DDBJ whole genome shotgun (WGS) entry which is preliminary data.</text>
</comment>
<gene>
    <name evidence="1" type="ORF">E0F76_04710</name>
</gene>
<dbReference type="EMBL" id="SMFK01000002">
    <property type="protein sequence ID" value="TDD98442.1"/>
    <property type="molecule type" value="Genomic_DNA"/>
</dbReference>
<dbReference type="OrthoDB" id="1122364at2"/>
<reference evidence="1 2" key="1">
    <citation type="submission" date="2019-03" db="EMBL/GenBank/DDBJ databases">
        <title>Flavobacterium AR-3-4 sp. nov. isolated from arctic soil.</title>
        <authorList>
            <person name="Chaudhary D.K."/>
        </authorList>
    </citation>
    <scope>NUCLEOTIDE SEQUENCE [LARGE SCALE GENOMIC DNA]</scope>
    <source>
        <strain evidence="1 2">AR-3-4</strain>
    </source>
</reference>